<reference evidence="1 2" key="1">
    <citation type="submission" date="2020-08" db="EMBL/GenBank/DDBJ databases">
        <title>Genomic Encyclopedia of Type Strains, Phase IV (KMG-V): Genome sequencing to study the core and pangenomes of soil and plant-associated prokaryotes.</title>
        <authorList>
            <person name="Whitman W."/>
        </authorList>
    </citation>
    <scope>NUCLEOTIDE SEQUENCE [LARGE SCALE GENOMIC DNA]</scope>
    <source>
        <strain evidence="1 2">X5P3</strain>
    </source>
</reference>
<proteinExistence type="predicted"/>
<dbReference type="AlphaFoldDB" id="A0A7W7ZN01"/>
<organism evidence="1 2">
    <name type="scientific">Granulicella mallensis</name>
    <dbReference type="NCBI Taxonomy" id="940614"/>
    <lineage>
        <taxon>Bacteria</taxon>
        <taxon>Pseudomonadati</taxon>
        <taxon>Acidobacteriota</taxon>
        <taxon>Terriglobia</taxon>
        <taxon>Terriglobales</taxon>
        <taxon>Acidobacteriaceae</taxon>
        <taxon>Granulicella</taxon>
    </lineage>
</organism>
<comment type="caution">
    <text evidence="1">The sequence shown here is derived from an EMBL/GenBank/DDBJ whole genome shotgun (WGS) entry which is preliminary data.</text>
</comment>
<accession>A0A7W7ZN01</accession>
<dbReference type="Proteomes" id="UP000584867">
    <property type="component" value="Unassembled WGS sequence"/>
</dbReference>
<protein>
    <submittedName>
        <fullName evidence="1">Uncharacterized protein</fullName>
    </submittedName>
</protein>
<name>A0A7W7ZN01_9BACT</name>
<evidence type="ECO:0000313" key="1">
    <source>
        <dbReference type="EMBL" id="MBB5062592.1"/>
    </source>
</evidence>
<dbReference type="InterPro" id="IPR045730">
    <property type="entry name" value="DUF6084"/>
</dbReference>
<dbReference type="Pfam" id="PF19562">
    <property type="entry name" value="DUF6084"/>
    <property type="match status" value="1"/>
</dbReference>
<gene>
    <name evidence="1" type="ORF">HDF15_000922</name>
</gene>
<dbReference type="RefSeq" id="WP_184253152.1">
    <property type="nucleotide sequence ID" value="NZ_JACHIO010000003.1"/>
</dbReference>
<evidence type="ECO:0000313" key="2">
    <source>
        <dbReference type="Proteomes" id="UP000584867"/>
    </source>
</evidence>
<sequence length="222" mass="25265">MPELQFQIEGAEAVKHAATPLLALKLRITNLPASEPIHTLTLKCQVQIEPAKRRYLPPEQEKLADLFGEPSRWSRTVKPLHWMNTSVAVQGFTGSVLVDLELPCTFDFNVASTKYFHALEAGDIPLCVMFSGTVFYQSQQETLQVAQIPWDREAYFKLPVATWKEMMDAHFPNSAWLSLRRDAFEQLYDYKVRNGLPTWEQAIERLIASNEVVSGRPDEVTA</sequence>
<dbReference type="EMBL" id="JACHIO010000003">
    <property type="protein sequence ID" value="MBB5062592.1"/>
    <property type="molecule type" value="Genomic_DNA"/>
</dbReference>